<dbReference type="CDD" id="cd00037">
    <property type="entry name" value="CLECT"/>
    <property type="match status" value="1"/>
</dbReference>
<dbReference type="AlphaFoldDB" id="A0A1I8QD53"/>
<feature type="domain" description="C-type lectin" evidence="2">
    <location>
        <begin position="47"/>
        <end position="153"/>
    </location>
</feature>
<accession>A0A1I8QD53</accession>
<evidence type="ECO:0000259" key="2">
    <source>
        <dbReference type="PROSITE" id="PS50041"/>
    </source>
</evidence>
<dbReference type="VEuPathDB" id="VectorBase:SCAU016003"/>
<dbReference type="InterPro" id="IPR001304">
    <property type="entry name" value="C-type_lectin-like"/>
</dbReference>
<keyword evidence="1" id="KW-0732">Signal</keyword>
<organism evidence="3 4">
    <name type="scientific">Stomoxys calcitrans</name>
    <name type="common">Stable fly</name>
    <name type="synonym">Conops calcitrans</name>
    <dbReference type="NCBI Taxonomy" id="35570"/>
    <lineage>
        <taxon>Eukaryota</taxon>
        <taxon>Metazoa</taxon>
        <taxon>Ecdysozoa</taxon>
        <taxon>Arthropoda</taxon>
        <taxon>Hexapoda</taxon>
        <taxon>Insecta</taxon>
        <taxon>Pterygota</taxon>
        <taxon>Neoptera</taxon>
        <taxon>Endopterygota</taxon>
        <taxon>Diptera</taxon>
        <taxon>Brachycera</taxon>
        <taxon>Muscomorpha</taxon>
        <taxon>Muscoidea</taxon>
        <taxon>Muscidae</taxon>
        <taxon>Stomoxys</taxon>
    </lineage>
</organism>
<dbReference type="InterPro" id="IPR016187">
    <property type="entry name" value="CTDL_fold"/>
</dbReference>
<protein>
    <recommendedName>
        <fullName evidence="2">C-type lectin domain-containing protein</fullName>
    </recommendedName>
</protein>
<dbReference type="EnsemblMetazoa" id="SCAU016003-RA">
    <property type="protein sequence ID" value="SCAU016003-PA"/>
    <property type="gene ID" value="SCAU016003"/>
</dbReference>
<evidence type="ECO:0000256" key="1">
    <source>
        <dbReference type="SAM" id="SignalP"/>
    </source>
</evidence>
<dbReference type="InterPro" id="IPR050111">
    <property type="entry name" value="C-type_lectin/snaclec_domain"/>
</dbReference>
<dbReference type="KEGG" id="scac:106083220"/>
<evidence type="ECO:0000313" key="4">
    <source>
        <dbReference type="Proteomes" id="UP000095300"/>
    </source>
</evidence>
<dbReference type="Pfam" id="PF00059">
    <property type="entry name" value="Lectin_C"/>
    <property type="match status" value="1"/>
</dbReference>
<gene>
    <name evidence="3" type="primary">106083220</name>
</gene>
<dbReference type="PANTHER" id="PTHR22803">
    <property type="entry name" value="MANNOSE, PHOSPHOLIPASE, LECTIN RECEPTOR RELATED"/>
    <property type="match status" value="1"/>
</dbReference>
<evidence type="ECO:0000313" key="3">
    <source>
        <dbReference type="EnsemblMetazoa" id="SCAU016003-PA"/>
    </source>
</evidence>
<dbReference type="PROSITE" id="PS50041">
    <property type="entry name" value="C_TYPE_LECTIN_2"/>
    <property type="match status" value="1"/>
</dbReference>
<keyword evidence="4" id="KW-1185">Reference proteome</keyword>
<reference evidence="3" key="1">
    <citation type="submission" date="2020-05" db="UniProtKB">
        <authorList>
            <consortium name="EnsemblMetazoa"/>
        </authorList>
    </citation>
    <scope>IDENTIFICATION</scope>
    <source>
        <strain evidence="3">USDA</strain>
    </source>
</reference>
<feature type="chain" id="PRO_5009328140" description="C-type lectin domain-containing protein" evidence="1">
    <location>
        <begin position="24"/>
        <end position="178"/>
    </location>
</feature>
<dbReference type="InterPro" id="IPR016186">
    <property type="entry name" value="C-type_lectin-like/link_sf"/>
</dbReference>
<feature type="signal peptide" evidence="1">
    <location>
        <begin position="1"/>
        <end position="23"/>
    </location>
</feature>
<dbReference type="SUPFAM" id="SSF56436">
    <property type="entry name" value="C-type lectin-like"/>
    <property type="match status" value="1"/>
</dbReference>
<name>A0A1I8QD53_STOCA</name>
<dbReference type="Proteomes" id="UP000095300">
    <property type="component" value="Unassembled WGS sequence"/>
</dbReference>
<dbReference type="Gene3D" id="3.10.100.10">
    <property type="entry name" value="Mannose-Binding Protein A, subunit A"/>
    <property type="match status" value="1"/>
</dbReference>
<proteinExistence type="predicted"/>
<dbReference type="STRING" id="35570.A0A1I8QD53"/>
<sequence length="178" mass="21118">MEKNLVNISLLIIQILIIDIVCGIPVKKWYDLKNVGNIFIENDQKFNWFQAWNECVSQNMVLITVDTWEKNEDLTQLLRENSLKSNLWIGGHDWGDKGRFVWSSTGKRFTFTNWSKGNPDNVRDVGSCVHYWKSADYEWNDAQFNNTFGFICEENYRLVTARKDLEMKKEFMNRLFEL</sequence>
<dbReference type="OrthoDB" id="7773875at2759"/>
<dbReference type="SMART" id="SM00034">
    <property type="entry name" value="CLECT"/>
    <property type="match status" value="1"/>
</dbReference>